<protein>
    <recommendedName>
        <fullName evidence="3">Relaxase/mobilization nuclease domain-containing protein</fullName>
    </recommendedName>
</protein>
<comment type="caution">
    <text evidence="1">The sequence shown here is derived from an EMBL/GenBank/DDBJ whole genome shotgun (WGS) entry which is preliminary data.</text>
</comment>
<sequence length="156" mass="18810">MYEAKQDSVMPLTSLKNHLKYIEMIGKRNKYKTYLFNDHSNEINPREFIKKLNHQPKGNVPGFRLIITYDEQYSRRHMFNHILKAINTLEVHNDEKYDWLGIFHIEENSIPHVHIIIRALDSITDERIEFYPNYIPKIKLLLEEEIQKNKKLYQLG</sequence>
<organism evidence="1 2">
    <name type="scientific">Alkalicoccobacillus murimartini</name>
    <dbReference type="NCBI Taxonomy" id="171685"/>
    <lineage>
        <taxon>Bacteria</taxon>
        <taxon>Bacillati</taxon>
        <taxon>Bacillota</taxon>
        <taxon>Bacilli</taxon>
        <taxon>Bacillales</taxon>
        <taxon>Bacillaceae</taxon>
        <taxon>Alkalicoccobacillus</taxon>
    </lineage>
</organism>
<name>A0ABT9YL47_9BACI</name>
<reference evidence="1 2" key="1">
    <citation type="submission" date="2023-07" db="EMBL/GenBank/DDBJ databases">
        <title>Genomic Encyclopedia of Type Strains, Phase IV (KMG-IV): sequencing the most valuable type-strain genomes for metagenomic binning, comparative biology and taxonomic classification.</title>
        <authorList>
            <person name="Goeker M."/>
        </authorList>
    </citation>
    <scope>NUCLEOTIDE SEQUENCE [LARGE SCALE GENOMIC DNA]</scope>
    <source>
        <strain evidence="1 2">DSM 19154</strain>
    </source>
</reference>
<evidence type="ECO:0000313" key="2">
    <source>
        <dbReference type="Proteomes" id="UP001225034"/>
    </source>
</evidence>
<dbReference type="Proteomes" id="UP001225034">
    <property type="component" value="Unassembled WGS sequence"/>
</dbReference>
<evidence type="ECO:0000313" key="1">
    <source>
        <dbReference type="EMBL" id="MDQ0208594.1"/>
    </source>
</evidence>
<keyword evidence="2" id="KW-1185">Reference proteome</keyword>
<proteinExistence type="predicted"/>
<gene>
    <name evidence="1" type="ORF">J2S05_003406</name>
</gene>
<evidence type="ECO:0008006" key="3">
    <source>
        <dbReference type="Google" id="ProtNLM"/>
    </source>
</evidence>
<dbReference type="EMBL" id="JAUSUA010000006">
    <property type="protein sequence ID" value="MDQ0208594.1"/>
    <property type="molecule type" value="Genomic_DNA"/>
</dbReference>
<accession>A0ABT9YL47</accession>